<sequence length="145" mass="14951">MGTASTSSCTWVVTATRTSDWSSPCGVLPGSRIVIGTVDDTCPSDPVVAVATGLTRLTRPSLAEPSGSVIRTRSPTLTPDIWAGSSCTVTAGTALVPCSTRPWAGSPSRASCPLTRSALGRNTTWPSGTLPVTGRRVSCCQRRTA</sequence>
<dbReference type="RefSeq" id="WP_170321517.1">
    <property type="nucleotide sequence ID" value="NZ_BAAAHM010000025.1"/>
</dbReference>
<reference evidence="1 2" key="1">
    <citation type="submission" date="2019-10" db="EMBL/GenBank/DDBJ databases">
        <title>Whole genome shotgun sequence of Acrocarpospora pleiomorpha NBRC 16267.</title>
        <authorList>
            <person name="Ichikawa N."/>
            <person name="Kimura A."/>
            <person name="Kitahashi Y."/>
            <person name="Komaki H."/>
            <person name="Oguchi A."/>
        </authorList>
    </citation>
    <scope>NUCLEOTIDE SEQUENCE [LARGE SCALE GENOMIC DNA]</scope>
    <source>
        <strain evidence="1 2">NBRC 16267</strain>
    </source>
</reference>
<proteinExistence type="predicted"/>
<dbReference type="Proteomes" id="UP000377595">
    <property type="component" value="Unassembled WGS sequence"/>
</dbReference>
<gene>
    <name evidence="1" type="ORF">Aple_034070</name>
</gene>
<accession>A0A5M3XLI4</accession>
<organism evidence="1 2">
    <name type="scientific">Acrocarpospora pleiomorpha</name>
    <dbReference type="NCBI Taxonomy" id="90975"/>
    <lineage>
        <taxon>Bacteria</taxon>
        <taxon>Bacillati</taxon>
        <taxon>Actinomycetota</taxon>
        <taxon>Actinomycetes</taxon>
        <taxon>Streptosporangiales</taxon>
        <taxon>Streptosporangiaceae</taxon>
        <taxon>Acrocarpospora</taxon>
    </lineage>
</organism>
<protein>
    <submittedName>
        <fullName evidence="1">Uncharacterized protein</fullName>
    </submittedName>
</protein>
<dbReference type="EMBL" id="BLAF01000017">
    <property type="protein sequence ID" value="GES20511.1"/>
    <property type="molecule type" value="Genomic_DNA"/>
</dbReference>
<comment type="caution">
    <text evidence="1">The sequence shown here is derived from an EMBL/GenBank/DDBJ whole genome shotgun (WGS) entry which is preliminary data.</text>
</comment>
<name>A0A5M3XLI4_9ACTN</name>
<dbReference type="AlphaFoldDB" id="A0A5M3XLI4"/>
<evidence type="ECO:0000313" key="2">
    <source>
        <dbReference type="Proteomes" id="UP000377595"/>
    </source>
</evidence>
<keyword evidence="2" id="KW-1185">Reference proteome</keyword>
<evidence type="ECO:0000313" key="1">
    <source>
        <dbReference type="EMBL" id="GES20511.1"/>
    </source>
</evidence>